<evidence type="ECO:0008006" key="4">
    <source>
        <dbReference type="Google" id="ProtNLM"/>
    </source>
</evidence>
<evidence type="ECO:0000313" key="3">
    <source>
        <dbReference type="Proteomes" id="UP000323917"/>
    </source>
</evidence>
<dbReference type="Proteomes" id="UP000323917">
    <property type="component" value="Chromosome"/>
</dbReference>
<organism evidence="2 3">
    <name type="scientific">Bythopirellula goksoeyrii</name>
    <dbReference type="NCBI Taxonomy" id="1400387"/>
    <lineage>
        <taxon>Bacteria</taxon>
        <taxon>Pseudomonadati</taxon>
        <taxon>Planctomycetota</taxon>
        <taxon>Planctomycetia</taxon>
        <taxon>Pirellulales</taxon>
        <taxon>Lacipirellulaceae</taxon>
        <taxon>Bythopirellula</taxon>
    </lineage>
</organism>
<dbReference type="InterPro" id="IPR007922">
    <property type="entry name" value="DciA-like"/>
</dbReference>
<evidence type="ECO:0000313" key="2">
    <source>
        <dbReference type="EMBL" id="QEG32744.1"/>
    </source>
</evidence>
<dbReference type="OrthoDB" id="290228at2"/>
<dbReference type="AlphaFoldDB" id="A0A5B9Q1B7"/>
<dbReference type="KEGG" id="bgok:Pr1d_00030"/>
<proteinExistence type="predicted"/>
<feature type="region of interest" description="Disordered" evidence="1">
    <location>
        <begin position="1"/>
        <end position="41"/>
    </location>
</feature>
<dbReference type="EMBL" id="CP042913">
    <property type="protein sequence ID" value="QEG32744.1"/>
    <property type="molecule type" value="Genomic_DNA"/>
</dbReference>
<dbReference type="PANTHER" id="PTHR36456:SF1">
    <property type="entry name" value="UPF0232 PROTEIN SCO3875"/>
    <property type="match status" value="1"/>
</dbReference>
<protein>
    <recommendedName>
        <fullName evidence="4">Zn-ribbon-containing, possibly RNA-binding protein and truncated derivatives</fullName>
    </recommendedName>
</protein>
<dbReference type="Pfam" id="PF05258">
    <property type="entry name" value="DciA"/>
    <property type="match status" value="1"/>
</dbReference>
<accession>A0A5B9Q1B7</accession>
<feature type="compositionally biased region" description="Basic and acidic residues" evidence="1">
    <location>
        <begin position="22"/>
        <end position="33"/>
    </location>
</feature>
<dbReference type="RefSeq" id="WP_148071584.1">
    <property type="nucleotide sequence ID" value="NZ_CP042913.1"/>
</dbReference>
<name>A0A5B9Q1B7_9BACT</name>
<dbReference type="PANTHER" id="PTHR36456">
    <property type="entry name" value="UPF0232 PROTEIN SCO3875"/>
    <property type="match status" value="1"/>
</dbReference>
<sequence length="142" mass="15729">MNQPETNAIANQGEDSQALGDAWKDFETRSTAERKRHYASSPRKIGSLLADLVRSRGYAQISVSEIQEKAWQTVVGTELATVTQFAKLSRGTMQVVVANSLVMQELTFRKEQLLAGLQTALPDAGVKQLRFKVGRVTHRSEP</sequence>
<evidence type="ECO:0000256" key="1">
    <source>
        <dbReference type="SAM" id="MobiDB-lite"/>
    </source>
</evidence>
<feature type="compositionally biased region" description="Polar residues" evidence="1">
    <location>
        <begin position="1"/>
        <end position="15"/>
    </location>
</feature>
<reference evidence="2 3" key="1">
    <citation type="submission" date="2019-08" db="EMBL/GenBank/DDBJ databases">
        <title>Deep-cultivation of Planctomycetes and their phenomic and genomic characterization uncovers novel biology.</title>
        <authorList>
            <person name="Wiegand S."/>
            <person name="Jogler M."/>
            <person name="Boedeker C."/>
            <person name="Pinto D."/>
            <person name="Vollmers J."/>
            <person name="Rivas-Marin E."/>
            <person name="Kohn T."/>
            <person name="Peeters S.H."/>
            <person name="Heuer A."/>
            <person name="Rast P."/>
            <person name="Oberbeckmann S."/>
            <person name="Bunk B."/>
            <person name="Jeske O."/>
            <person name="Meyerdierks A."/>
            <person name="Storesund J.E."/>
            <person name="Kallscheuer N."/>
            <person name="Luecker S."/>
            <person name="Lage O.M."/>
            <person name="Pohl T."/>
            <person name="Merkel B.J."/>
            <person name="Hornburger P."/>
            <person name="Mueller R.-W."/>
            <person name="Bruemmer F."/>
            <person name="Labrenz M."/>
            <person name="Spormann A.M."/>
            <person name="Op den Camp H."/>
            <person name="Overmann J."/>
            <person name="Amann R."/>
            <person name="Jetten M.S.M."/>
            <person name="Mascher T."/>
            <person name="Medema M.H."/>
            <person name="Devos D.P."/>
            <person name="Kaster A.-K."/>
            <person name="Ovreas L."/>
            <person name="Rohde M."/>
            <person name="Galperin M.Y."/>
            <person name="Jogler C."/>
        </authorList>
    </citation>
    <scope>NUCLEOTIDE SEQUENCE [LARGE SCALE GENOMIC DNA]</scope>
    <source>
        <strain evidence="2 3">Pr1d</strain>
    </source>
</reference>
<keyword evidence="3" id="KW-1185">Reference proteome</keyword>
<gene>
    <name evidence="2" type="ORF">Pr1d_00030</name>
</gene>